<keyword evidence="1" id="KW-0029">Amino-acid transport</keyword>
<keyword evidence="1" id="KW-0769">Symport</keyword>
<comment type="similarity">
    <text evidence="1">Belongs to the glutamate:Na(+) symporter (ESS) (TC 2.A.27) family.</text>
</comment>
<dbReference type="eggNOG" id="COG0786">
    <property type="taxonomic scope" value="Bacteria"/>
</dbReference>
<dbReference type="InterPro" id="IPR004445">
    <property type="entry name" value="GltS"/>
</dbReference>
<accession>A0A2C9EEV5</accession>
<feature type="transmembrane region" description="Helical" evidence="1">
    <location>
        <begin position="69"/>
        <end position="92"/>
    </location>
</feature>
<keyword evidence="1" id="KW-0472">Membrane</keyword>
<evidence type="ECO:0000313" key="4">
    <source>
        <dbReference type="Proteomes" id="UP000013940"/>
    </source>
</evidence>
<dbReference type="AlphaFoldDB" id="A0A2C9EEV5"/>
<evidence type="ECO:0000256" key="2">
    <source>
        <dbReference type="NCBIfam" id="TIGR00210"/>
    </source>
</evidence>
<proteinExistence type="inferred from homology"/>
<name>A0A2C9EEV5_PSEPH</name>
<dbReference type="HAMAP" id="MF_02062">
    <property type="entry name" value="GltS"/>
    <property type="match status" value="1"/>
</dbReference>
<feature type="transmembrane region" description="Helical" evidence="1">
    <location>
        <begin position="98"/>
        <end position="117"/>
    </location>
</feature>
<dbReference type="GO" id="GO:0005886">
    <property type="term" value="C:plasma membrane"/>
    <property type="evidence" value="ECO:0007669"/>
    <property type="project" value="UniProtKB-SubCell"/>
</dbReference>
<keyword evidence="1" id="KW-0813">Transport</keyword>
<dbReference type="GO" id="GO:0015813">
    <property type="term" value="P:L-glutamate transmembrane transport"/>
    <property type="evidence" value="ECO:0007669"/>
    <property type="project" value="UniProtKB-UniRule"/>
</dbReference>
<dbReference type="PANTHER" id="PTHR36178:SF1">
    <property type="entry name" value="SODIUM_GLUTAMATE SYMPORTER"/>
    <property type="match status" value="1"/>
</dbReference>
<keyword evidence="1" id="KW-1133">Transmembrane helix</keyword>
<dbReference type="KEGG" id="pprc:PFLCHA0_c03550"/>
<feature type="transmembrane region" description="Helical" evidence="1">
    <location>
        <begin position="222"/>
        <end position="240"/>
    </location>
</feature>
<feature type="transmembrane region" description="Helical" evidence="1">
    <location>
        <begin position="164"/>
        <end position="188"/>
    </location>
</feature>
<sequence>MFAMPTFELDALTTLALALILLGVGAQLKKCSRWLTQLCVPAPVIGGFGFALIVWLLRDQQLLAIKLDTAIQTPLMVAFFTTVGLGGSLGLLRRGGKILFVYLGACWSLALLQNLVGVGAAKALGIDPLLGIMAGAVSLEGGFGAAAAFGPIAENLGAVGATTAALASATFGMVAGGLLGSPLARWLIERNRLQIQADQVSTLQHLESAAQGSVAPLDAPTLLRLLTCILLIMVLGFWIGSALNEHLGIVLPSYVGAMFVAIILRNLNDRARIIDIPDSAVSTLGDVCLGVFLTMAMMSLKFWELEQLGLPLLVILVVQVLVMVLLCVFLLFRLFGGNYDAAVLCAGFMGHGLGATPNAVANMGAICDHYKVFSYKAFIIVPLCGAVLIDIVAIPLITWFINAFA</sequence>
<comment type="subcellular location">
    <subcellularLocation>
        <location evidence="1">Cell inner membrane</location>
        <topology evidence="1">Multi-pass membrane protein</topology>
    </subcellularLocation>
</comment>
<keyword evidence="1" id="KW-0406">Ion transport</keyword>
<comment type="function">
    <text evidence="1">Catalyzes the sodium-dependent transport of glutamate.</text>
</comment>
<evidence type="ECO:0000256" key="1">
    <source>
        <dbReference type="HAMAP-Rule" id="MF_02062"/>
    </source>
</evidence>
<feature type="transmembrane region" description="Helical" evidence="1">
    <location>
        <begin position="378"/>
        <end position="401"/>
    </location>
</feature>
<keyword evidence="1" id="KW-0997">Cell inner membrane</keyword>
<dbReference type="NCBIfam" id="TIGR00210">
    <property type="entry name" value="gltS"/>
    <property type="match status" value="1"/>
</dbReference>
<feature type="transmembrane region" description="Helical" evidence="1">
    <location>
        <begin position="279"/>
        <end position="300"/>
    </location>
</feature>
<organism evidence="3 4">
    <name type="scientific">Pseudomonas protegens (strain DSM 19095 / LMG 27888 / CFBP 6595 / CHA0)</name>
    <dbReference type="NCBI Taxonomy" id="1124983"/>
    <lineage>
        <taxon>Bacteria</taxon>
        <taxon>Pseudomonadati</taxon>
        <taxon>Pseudomonadota</taxon>
        <taxon>Gammaproteobacteria</taxon>
        <taxon>Pseudomonadales</taxon>
        <taxon>Pseudomonadaceae</taxon>
        <taxon>Pseudomonas</taxon>
    </lineage>
</organism>
<dbReference type="EMBL" id="CP003190">
    <property type="protein sequence ID" value="AGL82155.1"/>
    <property type="molecule type" value="Genomic_DNA"/>
</dbReference>
<keyword evidence="1" id="KW-0739">Sodium transport</keyword>
<keyword evidence="1" id="KW-1003">Cell membrane</keyword>
<feature type="transmembrane region" description="Helical" evidence="1">
    <location>
        <begin position="312"/>
        <end position="332"/>
    </location>
</feature>
<gene>
    <name evidence="1 3" type="primary">gltS</name>
    <name evidence="3" type="ORF">PFLCHA0_c03550</name>
</gene>
<protein>
    <recommendedName>
        <fullName evidence="1 2">Sodium/glutamate symporter</fullName>
    </recommendedName>
</protein>
<comment type="caution">
    <text evidence="1">Lacks conserved residue(s) required for the propagation of feature annotation.</text>
</comment>
<dbReference type="PANTHER" id="PTHR36178">
    <property type="entry name" value="SLR0625 PROTEIN"/>
    <property type="match status" value="1"/>
</dbReference>
<evidence type="ECO:0000313" key="3">
    <source>
        <dbReference type="EMBL" id="AGL82155.1"/>
    </source>
</evidence>
<reference evidence="4" key="1">
    <citation type="journal article" date="2014" name="Genome Announc.">
        <title>Full-genome sequence of the plant growth-promoting bacterium Pseudomonas protegens CHA0.</title>
        <authorList>
            <person name="Jousset A."/>
            <person name="Schuldes J."/>
            <person name="Keel C."/>
            <person name="Maurhofer M."/>
            <person name="Daniel R."/>
            <person name="Scheu S."/>
            <person name="Thuermer A."/>
        </authorList>
    </citation>
    <scope>NUCLEOTIDE SEQUENCE [LARGE SCALE GENOMIC DNA]</scope>
    <source>
        <strain evidence="4">DSM 19095 / LMG 27888 / CFBP 6595 / CHA0</strain>
    </source>
</reference>
<dbReference type="Proteomes" id="UP000013940">
    <property type="component" value="Chromosome"/>
</dbReference>
<keyword evidence="1" id="KW-0812">Transmembrane</keyword>
<dbReference type="GO" id="GO:0015501">
    <property type="term" value="F:glutamate:sodium symporter activity"/>
    <property type="evidence" value="ECO:0007669"/>
    <property type="project" value="UniProtKB-UniRule"/>
</dbReference>
<dbReference type="Pfam" id="PF03616">
    <property type="entry name" value="Glt_symporter"/>
    <property type="match status" value="1"/>
</dbReference>
<keyword evidence="1" id="KW-0915">Sodium</keyword>
<feature type="transmembrane region" description="Helical" evidence="1">
    <location>
        <begin position="246"/>
        <end position="267"/>
    </location>
</feature>
<feature type="transmembrane region" description="Helical" evidence="1">
    <location>
        <begin position="35"/>
        <end position="57"/>
    </location>
</feature>
<dbReference type="HOGENOM" id="CLU_040907_0_0_6"/>